<feature type="compositionally biased region" description="Basic residues" evidence="1">
    <location>
        <begin position="12"/>
        <end position="30"/>
    </location>
</feature>
<protein>
    <submittedName>
        <fullName evidence="2">Uncharacterized protein</fullName>
    </submittedName>
</protein>
<evidence type="ECO:0000256" key="1">
    <source>
        <dbReference type="SAM" id="MobiDB-lite"/>
    </source>
</evidence>
<keyword evidence="3" id="KW-1185">Reference proteome</keyword>
<dbReference type="AlphaFoldDB" id="A0A197K9L4"/>
<feature type="compositionally biased region" description="Basic and acidic residues" evidence="1">
    <location>
        <begin position="31"/>
        <end position="41"/>
    </location>
</feature>
<evidence type="ECO:0000313" key="3">
    <source>
        <dbReference type="Proteomes" id="UP000078512"/>
    </source>
</evidence>
<proteinExistence type="predicted"/>
<dbReference type="EMBL" id="KV442017">
    <property type="protein sequence ID" value="OAQ34387.1"/>
    <property type="molecule type" value="Genomic_DNA"/>
</dbReference>
<organism evidence="2 3">
    <name type="scientific">Linnemannia elongata AG-77</name>
    <dbReference type="NCBI Taxonomy" id="1314771"/>
    <lineage>
        <taxon>Eukaryota</taxon>
        <taxon>Fungi</taxon>
        <taxon>Fungi incertae sedis</taxon>
        <taxon>Mucoromycota</taxon>
        <taxon>Mortierellomycotina</taxon>
        <taxon>Mortierellomycetes</taxon>
        <taxon>Mortierellales</taxon>
        <taxon>Mortierellaceae</taxon>
        <taxon>Linnemannia</taxon>
    </lineage>
</organism>
<feature type="compositionally biased region" description="Basic and acidic residues" evidence="1">
    <location>
        <begin position="1"/>
        <end position="11"/>
    </location>
</feature>
<reference evidence="2 3" key="1">
    <citation type="submission" date="2016-05" db="EMBL/GenBank/DDBJ databases">
        <title>Genome sequencing reveals origins of a unique bacterial endosymbiosis in the earliest lineages of terrestrial Fungi.</title>
        <authorList>
            <consortium name="DOE Joint Genome Institute"/>
            <person name="Uehling J."/>
            <person name="Gryganskyi A."/>
            <person name="Hameed K."/>
            <person name="Tschaplinski T."/>
            <person name="Misztal P."/>
            <person name="Wu S."/>
            <person name="Desiro A."/>
            <person name="Vande Pol N."/>
            <person name="Du Z.-Y."/>
            <person name="Zienkiewicz A."/>
            <person name="Zienkiewicz K."/>
            <person name="Morin E."/>
            <person name="Tisserant E."/>
            <person name="Splivallo R."/>
            <person name="Hainaut M."/>
            <person name="Henrissat B."/>
            <person name="Ohm R."/>
            <person name="Kuo A."/>
            <person name="Yan J."/>
            <person name="Lipzen A."/>
            <person name="Nolan M."/>
            <person name="Labutti K."/>
            <person name="Barry K."/>
            <person name="Goldstein A."/>
            <person name="Labbe J."/>
            <person name="Schadt C."/>
            <person name="Tuskan G."/>
            <person name="Grigoriev I."/>
            <person name="Martin F."/>
            <person name="Vilgalys R."/>
            <person name="Bonito G."/>
        </authorList>
    </citation>
    <scope>NUCLEOTIDE SEQUENCE [LARGE SCALE GENOMIC DNA]</scope>
    <source>
        <strain evidence="2 3">AG-77</strain>
    </source>
</reference>
<sequence>MVRGMVKEVKKKEKRTRGRGRERKRGVERKKKGEEKEKVDNASDFSGTLLYVSKKDSKSEGGERERENCRVLHLPRQQNQQ</sequence>
<dbReference type="Proteomes" id="UP000078512">
    <property type="component" value="Unassembled WGS sequence"/>
</dbReference>
<name>A0A197K9L4_9FUNG</name>
<gene>
    <name evidence="2" type="ORF">K457DRAFT_133425</name>
</gene>
<feature type="compositionally biased region" description="Basic and acidic residues" evidence="1">
    <location>
        <begin position="53"/>
        <end position="70"/>
    </location>
</feature>
<feature type="region of interest" description="Disordered" evidence="1">
    <location>
        <begin position="1"/>
        <end position="81"/>
    </location>
</feature>
<evidence type="ECO:0000313" key="2">
    <source>
        <dbReference type="EMBL" id="OAQ34387.1"/>
    </source>
</evidence>
<accession>A0A197K9L4</accession>